<dbReference type="GO" id="GO:0005886">
    <property type="term" value="C:plasma membrane"/>
    <property type="evidence" value="ECO:0007669"/>
    <property type="project" value="UniProtKB-SubCell"/>
</dbReference>
<dbReference type="GO" id="GO:0033017">
    <property type="term" value="C:sarcoplasmic reticulum membrane"/>
    <property type="evidence" value="ECO:0007669"/>
    <property type="project" value="UniProtKB-SubCell"/>
</dbReference>
<dbReference type="PROSITE" id="PS50011">
    <property type="entry name" value="PROTEIN_KINASE_DOM"/>
    <property type="match status" value="1"/>
</dbReference>
<evidence type="ECO:0000256" key="24">
    <source>
        <dbReference type="ARBA" id="ARBA00023054"/>
    </source>
</evidence>
<reference evidence="41 42" key="1">
    <citation type="journal article" date="2009" name="Science">
        <title>Genome sequence, comparative analysis, and population genetics of the domestic horse.</title>
        <authorList>
            <consortium name="Broad Institute Genome Sequencing Platform"/>
            <consortium name="Broad Institute Whole Genome Assembly Team"/>
            <person name="Wade C.M."/>
            <person name="Giulotto E."/>
            <person name="Sigurdsson S."/>
            <person name="Zoli M."/>
            <person name="Gnerre S."/>
            <person name="Imsland F."/>
            <person name="Lear T.L."/>
            <person name="Adelson D.L."/>
            <person name="Bailey E."/>
            <person name="Bellone R.R."/>
            <person name="Bloecker H."/>
            <person name="Distl O."/>
            <person name="Edgar R.C."/>
            <person name="Garber M."/>
            <person name="Leeb T."/>
            <person name="Mauceli E."/>
            <person name="MacLeod J.N."/>
            <person name="Penedo M.C.T."/>
            <person name="Raison J.M."/>
            <person name="Sharpe T."/>
            <person name="Vogel J."/>
            <person name="Andersson L."/>
            <person name="Antczak D.F."/>
            <person name="Biagi T."/>
            <person name="Binns M.M."/>
            <person name="Chowdhary B.P."/>
            <person name="Coleman S.J."/>
            <person name="Della Valle G."/>
            <person name="Fryc S."/>
            <person name="Guerin G."/>
            <person name="Hasegawa T."/>
            <person name="Hill E.W."/>
            <person name="Jurka J."/>
            <person name="Kiialainen A."/>
            <person name="Lindgren G."/>
            <person name="Liu J."/>
            <person name="Magnani E."/>
            <person name="Mickelson J.R."/>
            <person name="Murray J."/>
            <person name="Nergadze S.G."/>
            <person name="Onofrio R."/>
            <person name="Pedroni S."/>
            <person name="Piras M.F."/>
            <person name="Raudsepp T."/>
            <person name="Rocchi M."/>
            <person name="Roeed K.H."/>
            <person name="Ryder O.A."/>
            <person name="Searle S."/>
            <person name="Skow L."/>
            <person name="Swinburne J.E."/>
            <person name="Syvaenen A.C."/>
            <person name="Tozaki T."/>
            <person name="Valberg S.J."/>
            <person name="Vaudin M."/>
            <person name="White J.R."/>
            <person name="Zody M.C."/>
            <person name="Lander E.S."/>
            <person name="Lindblad-Toh K."/>
        </authorList>
    </citation>
    <scope>NUCLEOTIDE SEQUENCE [LARGE SCALE GENOMIC DNA]</scope>
    <source>
        <strain evidence="41 42">Thoroughbred</strain>
    </source>
</reference>
<feature type="compositionally biased region" description="Basic and acidic residues" evidence="38">
    <location>
        <begin position="613"/>
        <end position="623"/>
    </location>
</feature>
<reference evidence="41" key="2">
    <citation type="submission" date="2025-08" db="UniProtKB">
        <authorList>
            <consortium name="Ensembl"/>
        </authorList>
    </citation>
    <scope>IDENTIFICATION</scope>
    <source>
        <strain evidence="41">Thoroughbred</strain>
    </source>
</reference>
<feature type="domain" description="AGC-kinase C-terminal" evidence="40">
    <location>
        <begin position="340"/>
        <end position="415"/>
    </location>
</feature>
<evidence type="ECO:0000256" key="13">
    <source>
        <dbReference type="ARBA" id="ARBA00022679"/>
    </source>
</evidence>
<evidence type="ECO:0000256" key="9">
    <source>
        <dbReference type="ARBA" id="ARBA00022475"/>
    </source>
</evidence>
<evidence type="ECO:0000256" key="20">
    <source>
        <dbReference type="ARBA" id="ARBA00022840"/>
    </source>
</evidence>
<evidence type="ECO:0000256" key="15">
    <source>
        <dbReference type="ARBA" id="ARBA00022723"/>
    </source>
</evidence>
<dbReference type="GO" id="GO:0031032">
    <property type="term" value="P:actomyosin structure organization"/>
    <property type="evidence" value="ECO:0000318"/>
    <property type="project" value="GO_Central"/>
</dbReference>
<dbReference type="GO" id="GO:0003677">
    <property type="term" value="F:DNA binding"/>
    <property type="evidence" value="ECO:0007669"/>
    <property type="project" value="InterPro"/>
</dbReference>
<keyword evidence="19" id="KW-0256">Endoplasmic reticulum</keyword>
<feature type="region of interest" description="Disordered" evidence="38">
    <location>
        <begin position="937"/>
        <end position="969"/>
    </location>
</feature>
<keyword evidence="9" id="KW-1003">Cell membrane</keyword>
<sequence length="1074" mass="112800">MSAEVRLRRLQQLVLDPGFLGLEPLLDLLLGVHQELGASDLAQDKYVVDFLQWVEPIAARLKEARLQRDDFEILKVIGRGAFSEVAVVKMKQTGQVFAMKIMNKWDMLKRGEVSCFREERDVLVNGDRRWITQLHFAFQDENYLYLVMEYYVGGDLLTLLSKFGERIPAEMARFYLAEIVMAIDSVHRLGYVHRDIKPDNILLDRCGHIRLADFGSCLKLRADGTVRSLVAVGTPDYLSPEILQAVGGGPGTGSYGPECDWWALGVFAYEMFYGQTPFYAESTAETYGKIVHYKEHLSLPVADAGVPEEARDLIQRLLCPPETRLGREGAGDFQKHPFFFGLDWEGLRDSMPPFTPDFEGATDTCNFDVVEDGLTAMVSGGGETLSDIQEGVPLGVHLPFVGYSYSCMALRDDEVPGPTPMELEAELLPEPPVQVPSLEPTVPPLEKTAEAAGPEAVPAVAEAEMTLRELQEALEEEVLTRQSLSRELEAIRTANQSFASQLREAEARNRDLEAQVRLLQEQMEQLQAEGAAAVTGVPSPRATDPPSHLDGPPAVALGQCPLVGPDPMHRRHLLLPARVSNWFKNRRQRDRTGGGGGAPCKSESDGNPTTEDESSRSPEDLERGVAPAATEAQAQGSIFLAGAASAAPCPASSSILVNGSFLAAGSSPAVLLNGSPVIINSLALGEASSLGPLLLTGGGGAPPPQPGPQGPGEGKTSLVLDPQTGEVRLEEAQPEAPDTKGAQVAASAPAGEEVPGPLSQVVPGPPPAASFPLAPGPVPSVAAPQVVPLSPPPGYPAGLSPTSPLLNLPQVVPTSQVVTLPQAVGPLQLLAAGPGSPVKVAAAAGPANVHLINSGVGVTALQLPSATAPGNFLLANPVSGSPIVTGVAVQQGKIILTATFPTSMLVSQVLPPAPSLALPLKPDAAISVPEGALPVAPSPALPEAHALGPLSAQQPPQPPPAAATAAASLPFSPDSSGLLPAFPAPPPEGLMLSPAAVPIWPAGLELSTGTEGLLEAEKGLATQAPHTVLRLPDPDPEGLLLGATAGGEVEEGLEAETKVLTQLQSVPVEEPLEL</sequence>
<evidence type="ECO:0000256" key="27">
    <source>
        <dbReference type="ARBA" id="ARBA00023242"/>
    </source>
</evidence>
<comment type="subunit">
    <text evidence="32">Homodimer; homodimerization stimulates the kinase activity. Interacts with HSPB2; may enhance DMPK kinase activity. Interacts with PLN; phosphorylates PLN. May interact with RAC1; may regulate DMPK kinase activity. Interacts with LMNA; may regulate nuclear envelope stability.</text>
</comment>
<dbReference type="FunFam" id="3.30.200.20:FF:000017">
    <property type="entry name" value="Non-specific serine/threonine protein kinase"/>
    <property type="match status" value="1"/>
</dbReference>
<dbReference type="CDD" id="cd05597">
    <property type="entry name" value="STKc_DMPK_like"/>
    <property type="match status" value="1"/>
</dbReference>
<dbReference type="Proteomes" id="UP000002281">
    <property type="component" value="Chromosome 10"/>
</dbReference>
<gene>
    <name evidence="41" type="primary">DMPK</name>
</gene>
<keyword evidence="13" id="KW-0808">Transferase</keyword>
<dbReference type="GO" id="GO:0005737">
    <property type="term" value="C:cytoplasm"/>
    <property type="evidence" value="ECO:0000318"/>
    <property type="project" value="GO_Central"/>
</dbReference>
<keyword evidence="16 37" id="KW-0547">Nucleotide-binding</keyword>
<evidence type="ECO:0000256" key="12">
    <source>
        <dbReference type="ARBA" id="ARBA00022553"/>
    </source>
</evidence>
<comment type="similarity">
    <text evidence="7">Belongs to the protein kinase superfamily. AGC Ser/Thr protein kinase family. DMPK subfamily.</text>
</comment>
<evidence type="ECO:0000256" key="11">
    <source>
        <dbReference type="ARBA" id="ARBA00022527"/>
    </source>
</evidence>
<comment type="cofactor">
    <cofactor evidence="1">
        <name>Mg(2+)</name>
        <dbReference type="ChEBI" id="CHEBI:18420"/>
    </cofactor>
</comment>
<evidence type="ECO:0000256" key="22">
    <source>
        <dbReference type="ARBA" id="ARBA00022951"/>
    </source>
</evidence>
<dbReference type="InterPro" id="IPR008271">
    <property type="entry name" value="Ser/Thr_kinase_AS"/>
</dbReference>
<dbReference type="Gene3D" id="1.10.510.10">
    <property type="entry name" value="Transferase(Phosphotransferase) domain 1"/>
    <property type="match status" value="1"/>
</dbReference>
<dbReference type="FunFam" id="1.20.5.340:FF:000026">
    <property type="entry name" value="myotonin-protein kinase isoform X2"/>
    <property type="match status" value="1"/>
</dbReference>
<dbReference type="InterPro" id="IPR017441">
    <property type="entry name" value="Protein_kinase_ATP_BS"/>
</dbReference>
<dbReference type="InterPro" id="IPR050839">
    <property type="entry name" value="Rho-assoc_Ser/Thr_Kinase"/>
</dbReference>
<dbReference type="Ensembl" id="ENSECAT00000040635.2">
    <property type="protein sequence ID" value="ENSECAP00000037822.2"/>
    <property type="gene ID" value="ENSECAG00000016750.4"/>
</dbReference>
<dbReference type="Bgee" id="ENSECAG00000016750">
    <property type="expression patterns" value="Expressed in muscle tissue and 19 other cell types or tissues"/>
</dbReference>
<organism evidence="41 42">
    <name type="scientific">Equus caballus</name>
    <name type="common">Horse</name>
    <dbReference type="NCBI Taxonomy" id="9796"/>
    <lineage>
        <taxon>Eukaryota</taxon>
        <taxon>Metazoa</taxon>
        <taxon>Chordata</taxon>
        <taxon>Craniata</taxon>
        <taxon>Vertebrata</taxon>
        <taxon>Euteleostomi</taxon>
        <taxon>Mammalia</taxon>
        <taxon>Eutheria</taxon>
        <taxon>Laurasiatheria</taxon>
        <taxon>Perissodactyla</taxon>
        <taxon>Equidae</taxon>
        <taxon>Equus</taxon>
    </lineage>
</organism>
<dbReference type="PROSITE" id="PS51285">
    <property type="entry name" value="AGC_KINASE_CTER"/>
    <property type="match status" value="1"/>
</dbReference>
<keyword evidence="18" id="KW-1000">Mitochondrion outer membrane</keyword>
<accession>A0A3Q2LCM0</accession>
<dbReference type="GO" id="GO:0004674">
    <property type="term" value="F:protein serine/threonine kinase activity"/>
    <property type="evidence" value="ECO:0000318"/>
    <property type="project" value="GO_Central"/>
</dbReference>
<dbReference type="PANTHER" id="PTHR22988:SF79">
    <property type="entry name" value="LOW QUALITY PROTEIN: MYOTONIN-PROTEIN KINASE"/>
    <property type="match status" value="1"/>
</dbReference>
<keyword evidence="23" id="KW-1133">Transmembrane helix</keyword>
<dbReference type="GO" id="GO:0046872">
    <property type="term" value="F:metal ion binding"/>
    <property type="evidence" value="ECO:0007669"/>
    <property type="project" value="UniProtKB-KW"/>
</dbReference>
<keyword evidence="17" id="KW-0418">Kinase</keyword>
<dbReference type="Gene3D" id="3.30.200.20">
    <property type="entry name" value="Phosphorylase Kinase, domain 1"/>
    <property type="match status" value="1"/>
</dbReference>
<dbReference type="SUPFAM" id="SSF56112">
    <property type="entry name" value="Protein kinase-like (PK-like)"/>
    <property type="match status" value="1"/>
</dbReference>
<dbReference type="GO" id="GO:0008016">
    <property type="term" value="P:regulation of heart contraction"/>
    <property type="evidence" value="ECO:0007669"/>
    <property type="project" value="UniProtKB-ARBA"/>
</dbReference>
<dbReference type="CDD" id="cd00086">
    <property type="entry name" value="homeodomain"/>
    <property type="match status" value="1"/>
</dbReference>
<evidence type="ECO:0000256" key="10">
    <source>
        <dbReference type="ARBA" id="ARBA00022490"/>
    </source>
</evidence>
<dbReference type="GO" id="GO:0005524">
    <property type="term" value="F:ATP binding"/>
    <property type="evidence" value="ECO:0007669"/>
    <property type="project" value="UniProtKB-UniRule"/>
</dbReference>
<feature type="binding site" evidence="37">
    <location>
        <position position="100"/>
    </location>
    <ligand>
        <name>ATP</name>
        <dbReference type="ChEBI" id="CHEBI:30616"/>
    </ligand>
</feature>
<dbReference type="GeneTree" id="ENSGT00940000162019"/>
<evidence type="ECO:0000256" key="17">
    <source>
        <dbReference type="ARBA" id="ARBA00022777"/>
    </source>
</evidence>
<comment type="function">
    <text evidence="31">Non-receptor serine/threonine protein kinase which is necessary for the maintenance of skeletal muscle structure and function. May play a role in myocyte differentiation and survival by regulating the integrity of the nuclear envelope and the expression of muscle-specific genes. May also phosphorylate PPP1R12A and inhibit the myosin phosphatase activity to regulate myosin phosphorylation. Also critical to the modulation of cardiac contractility and to the maintenance of proper cardiac conduction activity probably through the regulation of cellular calcium homeostasis. Phosphorylates PLN, a regulator of calcium pumps and may regulate sarcoplasmic reticulum calcium uptake in myocytes. May also phosphorylate FXYD1/PLM which is able to induce chloride currents. May also play a role in synaptic plasticity.</text>
</comment>
<evidence type="ECO:0000256" key="21">
    <source>
        <dbReference type="ARBA" id="ARBA00022842"/>
    </source>
</evidence>
<dbReference type="Pfam" id="PF08826">
    <property type="entry name" value="DMPK_coil"/>
    <property type="match status" value="1"/>
</dbReference>
<dbReference type="AlphaFoldDB" id="A0A3Q2LCM0"/>
<evidence type="ECO:0000259" key="39">
    <source>
        <dbReference type="PROSITE" id="PS50011"/>
    </source>
</evidence>
<dbReference type="GO" id="GO:0005829">
    <property type="term" value="C:cytosol"/>
    <property type="evidence" value="ECO:0007669"/>
    <property type="project" value="UniProtKB-SubCell"/>
</dbReference>
<name>A0A3Q2LCM0_HORSE</name>
<keyword evidence="24" id="KW-0175">Coiled coil</keyword>
<dbReference type="GO" id="GO:0006998">
    <property type="term" value="P:nuclear envelope organization"/>
    <property type="evidence" value="ECO:0007669"/>
    <property type="project" value="UniProtKB-ARBA"/>
</dbReference>
<dbReference type="PROSITE" id="PS00108">
    <property type="entry name" value="PROTEIN_KINASE_ST"/>
    <property type="match status" value="1"/>
</dbReference>
<evidence type="ECO:0000256" key="38">
    <source>
        <dbReference type="SAM" id="MobiDB-lite"/>
    </source>
</evidence>
<evidence type="ECO:0000256" key="19">
    <source>
        <dbReference type="ARBA" id="ARBA00022824"/>
    </source>
</evidence>
<evidence type="ECO:0000256" key="8">
    <source>
        <dbReference type="ARBA" id="ARBA00012513"/>
    </source>
</evidence>
<evidence type="ECO:0000256" key="29">
    <source>
        <dbReference type="ARBA" id="ARBA00047899"/>
    </source>
</evidence>
<comment type="catalytic activity">
    <reaction evidence="30">
        <text>L-seryl-[protein] + ATP = O-phospho-L-seryl-[protein] + ADP + H(+)</text>
        <dbReference type="Rhea" id="RHEA:17989"/>
        <dbReference type="Rhea" id="RHEA-COMP:9863"/>
        <dbReference type="Rhea" id="RHEA-COMP:11604"/>
        <dbReference type="ChEBI" id="CHEBI:15378"/>
        <dbReference type="ChEBI" id="CHEBI:29999"/>
        <dbReference type="ChEBI" id="CHEBI:30616"/>
        <dbReference type="ChEBI" id="CHEBI:83421"/>
        <dbReference type="ChEBI" id="CHEBI:456216"/>
        <dbReference type="EC" id="2.7.11.1"/>
    </reaction>
</comment>
<dbReference type="FunFam" id="1.10.510.10:FF:000014">
    <property type="entry name" value="Non-specific serine/threonine protein kinase"/>
    <property type="match status" value="1"/>
</dbReference>
<keyword evidence="10" id="KW-0963">Cytoplasm</keyword>
<keyword evidence="14" id="KW-0812">Transmembrane</keyword>
<dbReference type="GO" id="GO:0005856">
    <property type="term" value="C:cytoskeleton"/>
    <property type="evidence" value="ECO:0000318"/>
    <property type="project" value="GO_Central"/>
</dbReference>
<dbReference type="InterPro" id="IPR000961">
    <property type="entry name" value="AGC-kinase_C"/>
</dbReference>
<proteinExistence type="inferred from homology"/>
<evidence type="ECO:0000256" key="31">
    <source>
        <dbReference type="ARBA" id="ARBA00059020"/>
    </source>
</evidence>
<evidence type="ECO:0000256" key="5">
    <source>
        <dbReference type="ARBA" id="ARBA00004514"/>
    </source>
</evidence>
<evidence type="ECO:0000256" key="3">
    <source>
        <dbReference type="ARBA" id="ARBA00004236"/>
    </source>
</evidence>
<keyword evidence="21" id="KW-0460">Magnesium</keyword>
<evidence type="ECO:0000256" key="23">
    <source>
        <dbReference type="ARBA" id="ARBA00022989"/>
    </source>
</evidence>
<feature type="region of interest" description="Disordered" evidence="38">
    <location>
        <begin position="584"/>
        <end position="630"/>
    </location>
</feature>
<dbReference type="EC" id="2.7.11.1" evidence="8"/>
<dbReference type="InterPro" id="IPR000719">
    <property type="entry name" value="Prot_kinase_dom"/>
</dbReference>
<protein>
    <recommendedName>
        <fullName evidence="33">Myotonin-protein kinase</fullName>
        <ecNumber evidence="8">2.7.11.1</ecNumber>
    </recommendedName>
    <alternativeName>
        <fullName evidence="35">DM-kinase</fullName>
    </alternativeName>
    <alternativeName>
        <fullName evidence="36">DMPK</fullName>
    </alternativeName>
    <alternativeName>
        <fullName evidence="34">Myotonic dystrophy protein kinase</fullName>
    </alternativeName>
</protein>
<evidence type="ECO:0000256" key="18">
    <source>
        <dbReference type="ARBA" id="ARBA00022787"/>
    </source>
</evidence>
<evidence type="ECO:0000256" key="6">
    <source>
        <dbReference type="ARBA" id="ARBA00004605"/>
    </source>
</evidence>
<evidence type="ECO:0000256" key="36">
    <source>
        <dbReference type="ARBA" id="ARBA00083048"/>
    </source>
</evidence>
<dbReference type="Pfam" id="PF00069">
    <property type="entry name" value="Pkinase"/>
    <property type="match status" value="1"/>
</dbReference>
<evidence type="ECO:0000256" key="1">
    <source>
        <dbReference type="ARBA" id="ARBA00001946"/>
    </source>
</evidence>
<keyword evidence="15" id="KW-0479">Metal-binding</keyword>
<keyword evidence="20 37" id="KW-0067">ATP-binding</keyword>
<dbReference type="Gene3D" id="1.20.5.340">
    <property type="match status" value="1"/>
</dbReference>
<evidence type="ECO:0000256" key="30">
    <source>
        <dbReference type="ARBA" id="ARBA00048679"/>
    </source>
</evidence>
<keyword evidence="25" id="KW-0496">Mitochondrion</keyword>
<dbReference type="InterPro" id="IPR011009">
    <property type="entry name" value="Kinase-like_dom_sf"/>
</dbReference>
<evidence type="ECO:0000256" key="34">
    <source>
        <dbReference type="ARBA" id="ARBA00081182"/>
    </source>
</evidence>
<evidence type="ECO:0000313" key="42">
    <source>
        <dbReference type="Proteomes" id="UP000002281"/>
    </source>
</evidence>
<evidence type="ECO:0000256" key="25">
    <source>
        <dbReference type="ARBA" id="ARBA00023128"/>
    </source>
</evidence>
<feature type="domain" description="Protein kinase" evidence="39">
    <location>
        <begin position="71"/>
        <end position="339"/>
    </location>
</feature>
<comment type="catalytic activity">
    <reaction evidence="29">
        <text>L-threonyl-[protein] + ATP = O-phospho-L-threonyl-[protein] + ADP + H(+)</text>
        <dbReference type="Rhea" id="RHEA:46608"/>
        <dbReference type="Rhea" id="RHEA-COMP:11060"/>
        <dbReference type="Rhea" id="RHEA-COMP:11605"/>
        <dbReference type="ChEBI" id="CHEBI:15378"/>
        <dbReference type="ChEBI" id="CHEBI:30013"/>
        <dbReference type="ChEBI" id="CHEBI:30616"/>
        <dbReference type="ChEBI" id="CHEBI:61977"/>
        <dbReference type="ChEBI" id="CHEBI:456216"/>
        <dbReference type="EC" id="2.7.11.1"/>
    </reaction>
</comment>
<feature type="region of interest" description="Disordered" evidence="38">
    <location>
        <begin position="694"/>
        <end position="758"/>
    </location>
</feature>
<evidence type="ECO:0000259" key="40">
    <source>
        <dbReference type="PROSITE" id="PS51285"/>
    </source>
</evidence>
<evidence type="ECO:0000256" key="37">
    <source>
        <dbReference type="PROSITE-ProRule" id="PRU10141"/>
    </source>
</evidence>
<dbReference type="InterPro" id="IPR001356">
    <property type="entry name" value="HD"/>
</dbReference>
<evidence type="ECO:0000256" key="26">
    <source>
        <dbReference type="ARBA" id="ARBA00023136"/>
    </source>
</evidence>
<evidence type="ECO:0000256" key="28">
    <source>
        <dbReference type="ARBA" id="ARBA00037869"/>
    </source>
</evidence>
<evidence type="ECO:0000256" key="4">
    <source>
        <dbReference type="ARBA" id="ARBA00004449"/>
    </source>
</evidence>
<feature type="region of interest" description="Disordered" evidence="38">
    <location>
        <begin position="527"/>
        <end position="553"/>
    </location>
</feature>
<dbReference type="InterPro" id="IPR014930">
    <property type="entry name" value="Myotonic_dystrophy_kinase_coil"/>
</dbReference>
<keyword evidence="12" id="KW-0597">Phosphoprotein</keyword>
<evidence type="ECO:0000313" key="41">
    <source>
        <dbReference type="Ensembl" id="ENSECAP00000037822.2"/>
    </source>
</evidence>
<dbReference type="PROSITE" id="PS00107">
    <property type="entry name" value="PROTEIN_KINASE_ATP"/>
    <property type="match status" value="1"/>
</dbReference>
<keyword evidence="11" id="KW-0723">Serine/threonine-protein kinase</keyword>
<keyword evidence="27" id="KW-0539">Nucleus</keyword>
<keyword evidence="26" id="KW-0472">Membrane</keyword>
<comment type="subcellular location">
    <subcellularLocation>
        <location evidence="3">Cell membrane</location>
    </subcellularLocation>
    <subcellularLocation>
        <location evidence="5">Cytoplasm</location>
        <location evidence="5">Cytosol</location>
    </subcellularLocation>
    <subcellularLocation>
        <location evidence="28">Endoplasmic reticulum membrane</location>
        <topology evidence="28">Single-pass type IV membrane protein</topology>
        <orientation evidence="28">Cytoplasmic side</orientation>
    </subcellularLocation>
    <subcellularLocation>
        <location evidence="2">Mitochondrion outer membrane</location>
        <topology evidence="2">Single-pass type IV membrane protein</topology>
    </subcellularLocation>
    <subcellularLocation>
        <location evidence="6">Nucleus outer membrane</location>
        <topology evidence="6">Single-pass type IV membrane protein</topology>
        <orientation evidence="6">Cytoplasmic side</orientation>
    </subcellularLocation>
    <subcellularLocation>
        <location evidence="4">Sarcoplasmic reticulum membrane</location>
    </subcellularLocation>
</comment>
<evidence type="ECO:0000256" key="33">
    <source>
        <dbReference type="ARBA" id="ARBA00070786"/>
    </source>
</evidence>
<evidence type="ECO:0000256" key="14">
    <source>
        <dbReference type="ARBA" id="ARBA00022692"/>
    </source>
</evidence>
<dbReference type="PANTHER" id="PTHR22988">
    <property type="entry name" value="MYOTONIC DYSTROPHY S/T KINASE-RELATED"/>
    <property type="match status" value="1"/>
</dbReference>
<evidence type="ECO:0000256" key="2">
    <source>
        <dbReference type="ARBA" id="ARBA00004200"/>
    </source>
</evidence>
<reference evidence="41" key="3">
    <citation type="submission" date="2025-09" db="UniProtKB">
        <authorList>
            <consortium name="Ensembl"/>
        </authorList>
    </citation>
    <scope>IDENTIFICATION</scope>
    <source>
        <strain evidence="41">Thoroughbred</strain>
    </source>
</reference>
<evidence type="ECO:0000256" key="32">
    <source>
        <dbReference type="ARBA" id="ARBA00064675"/>
    </source>
</evidence>
<dbReference type="SMART" id="SM00133">
    <property type="entry name" value="S_TK_X"/>
    <property type="match status" value="1"/>
</dbReference>
<evidence type="ECO:0000256" key="7">
    <source>
        <dbReference type="ARBA" id="ARBA00005719"/>
    </source>
</evidence>
<keyword evidence="42" id="KW-1185">Reference proteome</keyword>
<keyword evidence="22" id="KW-0703">Sarcoplasmic reticulum</keyword>
<evidence type="ECO:0000256" key="35">
    <source>
        <dbReference type="ARBA" id="ARBA00081206"/>
    </source>
</evidence>
<evidence type="ECO:0000256" key="16">
    <source>
        <dbReference type="ARBA" id="ARBA00022741"/>
    </source>
</evidence>
<dbReference type="GO" id="GO:0005741">
    <property type="term" value="C:mitochondrial outer membrane"/>
    <property type="evidence" value="ECO:0007669"/>
    <property type="project" value="UniProtKB-SubCell"/>
</dbReference>
<dbReference type="SMART" id="SM00220">
    <property type="entry name" value="S_TKc"/>
    <property type="match status" value="1"/>
</dbReference>
<dbReference type="GO" id="GO:0005640">
    <property type="term" value="C:nuclear outer membrane"/>
    <property type="evidence" value="ECO:0007669"/>
    <property type="project" value="UniProtKB-SubCell"/>
</dbReference>